<dbReference type="Gene3D" id="2.40.50.140">
    <property type="entry name" value="Nucleic acid-binding proteins"/>
    <property type="match status" value="1"/>
</dbReference>
<evidence type="ECO:0000313" key="4">
    <source>
        <dbReference type="EMBL" id="TCJ84571.1"/>
    </source>
</evidence>
<evidence type="ECO:0008006" key="6">
    <source>
        <dbReference type="Google" id="ProtNLM"/>
    </source>
</evidence>
<dbReference type="InterPro" id="IPR014464">
    <property type="entry name" value="CvfB_fam"/>
</dbReference>
<dbReference type="PANTHER" id="PTHR37296">
    <property type="entry name" value="CONSERVED VIRULENCE FACTOR B"/>
    <property type="match status" value="1"/>
</dbReference>
<evidence type="ECO:0000259" key="3">
    <source>
        <dbReference type="Pfam" id="PF17783"/>
    </source>
</evidence>
<reference evidence="4 5" key="1">
    <citation type="submission" date="2019-03" db="EMBL/GenBank/DDBJ databases">
        <title>Genomic Encyclopedia of Type Strains, Phase IV (KMG-IV): sequencing the most valuable type-strain genomes for metagenomic binning, comparative biology and taxonomic classification.</title>
        <authorList>
            <person name="Goeker M."/>
        </authorList>
    </citation>
    <scope>NUCLEOTIDE SEQUENCE [LARGE SCALE GENOMIC DNA]</scope>
    <source>
        <strain evidence="4 5">DSM 24830</strain>
    </source>
</reference>
<dbReference type="AlphaFoldDB" id="A0A4R1F2J1"/>
<dbReference type="Proteomes" id="UP000294887">
    <property type="component" value="Unassembled WGS sequence"/>
</dbReference>
<sequence>MSKSHYGGIKGKKPSDTSSADKQNDHEASDHETISHEQDDYKKADYKQADYKQADSEETVIEDDNLHLFKRVRIGRTNVLSVVKRLPFGAYLSASSQSDEILLPKRYEPENCKVDDLLKVFIYYDSEDRIIATTEIPLAQVDECAFLKVVDVNKVGAFMDIGLMKDLFVPYAEQDVKMEKGKSYVVRVYLDEHSGRIMASSKLDKFLLEESHSHQAEQAVDLMVYAETELGYKAVVGTTYVGLLYKSELPQPLNIGDKFKGYIKTVRADNKLDLSLNLPSEKTRSDLANQILDHIKEQGGSSSLTDKSSPDDIYAQFRVSKKAYKKALGALYKRRLILIEKDSIKLV</sequence>
<keyword evidence="5" id="KW-1185">Reference proteome</keyword>
<comment type="caution">
    <text evidence="4">The sequence shown here is derived from an EMBL/GenBank/DDBJ whole genome shotgun (WGS) entry which is preliminary data.</text>
</comment>
<evidence type="ECO:0000313" key="5">
    <source>
        <dbReference type="Proteomes" id="UP000294887"/>
    </source>
</evidence>
<evidence type="ECO:0000259" key="2">
    <source>
        <dbReference type="Pfam" id="PF13509"/>
    </source>
</evidence>
<dbReference type="InterPro" id="IPR040764">
    <property type="entry name" value="CvfB_WH"/>
</dbReference>
<gene>
    <name evidence="4" type="ORF">EV695_2529</name>
</gene>
<evidence type="ECO:0000256" key="1">
    <source>
        <dbReference type="SAM" id="MobiDB-lite"/>
    </source>
</evidence>
<organism evidence="4 5">
    <name type="scientific">Cocleimonas flava</name>
    <dbReference type="NCBI Taxonomy" id="634765"/>
    <lineage>
        <taxon>Bacteria</taxon>
        <taxon>Pseudomonadati</taxon>
        <taxon>Pseudomonadota</taxon>
        <taxon>Gammaproteobacteria</taxon>
        <taxon>Thiotrichales</taxon>
        <taxon>Thiotrichaceae</taxon>
        <taxon>Cocleimonas</taxon>
    </lineage>
</organism>
<feature type="domain" description="Conserved virulence factor B-like winged helix" evidence="3">
    <location>
        <begin position="290"/>
        <end position="346"/>
    </location>
</feature>
<accession>A0A4R1F2J1</accession>
<protein>
    <recommendedName>
        <fullName evidence="6">S1 motif domain-containing protein</fullName>
    </recommendedName>
</protein>
<name>A0A4R1F2J1_9GAMM</name>
<dbReference type="EMBL" id="SMFQ01000004">
    <property type="protein sequence ID" value="TCJ84571.1"/>
    <property type="molecule type" value="Genomic_DNA"/>
</dbReference>
<dbReference type="InterPro" id="IPR036388">
    <property type="entry name" value="WH-like_DNA-bd_sf"/>
</dbReference>
<feature type="region of interest" description="Disordered" evidence="1">
    <location>
        <begin position="1"/>
        <end position="54"/>
    </location>
</feature>
<dbReference type="PANTHER" id="PTHR37296:SF1">
    <property type="entry name" value="CONSERVED VIRULENCE FACTOR B"/>
    <property type="match status" value="1"/>
</dbReference>
<proteinExistence type="predicted"/>
<dbReference type="Pfam" id="PF17783">
    <property type="entry name" value="WHD_CvfB"/>
    <property type="match status" value="1"/>
</dbReference>
<feature type="compositionally biased region" description="Basic and acidic residues" evidence="1">
    <location>
        <begin position="22"/>
        <end position="54"/>
    </location>
</feature>
<dbReference type="OrthoDB" id="9801597at2"/>
<dbReference type="RefSeq" id="WP_131906320.1">
    <property type="nucleotide sequence ID" value="NZ_BAAAFU010000006.1"/>
</dbReference>
<feature type="domain" description="Conserved virulence factor B first S1" evidence="2">
    <location>
        <begin position="74"/>
        <end position="134"/>
    </location>
</feature>
<dbReference type="InterPro" id="IPR012340">
    <property type="entry name" value="NA-bd_OB-fold"/>
</dbReference>
<dbReference type="Gene3D" id="1.10.10.10">
    <property type="entry name" value="Winged helix-like DNA-binding domain superfamily/Winged helix DNA-binding domain"/>
    <property type="match status" value="1"/>
</dbReference>
<dbReference type="InterPro" id="IPR039566">
    <property type="entry name" value="CvfB_S1_st"/>
</dbReference>
<dbReference type="Pfam" id="PF13509">
    <property type="entry name" value="S1_2"/>
    <property type="match status" value="1"/>
</dbReference>